<feature type="site" description="May be catalytically important" evidence="2">
    <location>
        <position position="156"/>
    </location>
</feature>
<comment type="caution">
    <text evidence="3">The sequence shown here is derived from an EMBL/GenBank/DDBJ whole genome shotgun (WGS) entry which is preliminary data.</text>
</comment>
<evidence type="ECO:0000313" key="4">
    <source>
        <dbReference type="Proteomes" id="UP001379949"/>
    </source>
</evidence>
<dbReference type="EC" id="3.5.4.16" evidence="2"/>
<dbReference type="PANTHER" id="PTHR36445:SF1">
    <property type="entry name" value="GTP CYCLOHYDROLASE MPTA"/>
    <property type="match status" value="1"/>
</dbReference>
<comment type="function">
    <text evidence="2">Converts GTP to 7,8-dihydroneopterin triphosphate.</text>
</comment>
<dbReference type="RefSeq" id="WP_341566215.1">
    <property type="nucleotide sequence ID" value="NZ_JBAKAR010000001.1"/>
</dbReference>
<dbReference type="EMBL" id="JBAKAR010000001">
    <property type="protein sequence ID" value="MEL0612033.1"/>
    <property type="molecule type" value="Genomic_DNA"/>
</dbReference>
<comment type="catalytic activity">
    <reaction evidence="2">
        <text>GTP + H2O = 7,8-dihydroneopterin 3'-triphosphate + formate + H(+)</text>
        <dbReference type="Rhea" id="RHEA:17473"/>
        <dbReference type="ChEBI" id="CHEBI:15377"/>
        <dbReference type="ChEBI" id="CHEBI:15378"/>
        <dbReference type="ChEBI" id="CHEBI:15740"/>
        <dbReference type="ChEBI" id="CHEBI:37565"/>
        <dbReference type="ChEBI" id="CHEBI:58462"/>
        <dbReference type="EC" id="3.5.4.16"/>
    </reaction>
</comment>
<dbReference type="NCBIfam" id="NF010200">
    <property type="entry name" value="PRK13674.1-1"/>
    <property type="match status" value="1"/>
</dbReference>
<dbReference type="PANTHER" id="PTHR36445">
    <property type="entry name" value="GTP CYCLOHYDROLASE MPTA"/>
    <property type="match status" value="1"/>
</dbReference>
<sequence>MNTVLPDVSISDFSANERPLEWVGMQGIDLPITITEAHYEKQLHAKADVQVNLPVAHIKGIHMSRLYRLLGDLTEGESLSPARIEALLKDMIQTHQDCQTDSARLRLTFDLLVKRPALITESIAGWKAYPVRIDAKLIKGNFLIQASVSVEYSSTCPCSAALSRQLVEQGFLADFPEDAQLSREDIAQWLAKNATLATPHSQRSKAEVRVDLANHSADFGLLALINQIEKALKTPLQTAVKRADEQAFASLNGQNLMFVEDAVRRIQAQLKGAFIKPKAHVRHLESLHPHDAVAWSSPLEI</sequence>
<dbReference type="Gene3D" id="3.10.270.10">
    <property type="entry name" value="Urate Oxidase"/>
    <property type="match status" value="1"/>
</dbReference>
<gene>
    <name evidence="2 3" type="primary">folE2</name>
    <name evidence="3" type="ORF">V6242_02665</name>
</gene>
<comment type="similarity">
    <text evidence="2">Belongs to the GTP cyclohydrolase IV family.</text>
</comment>
<dbReference type="Proteomes" id="UP001379949">
    <property type="component" value="Unassembled WGS sequence"/>
</dbReference>
<accession>A0ABU9G0P2</accession>
<evidence type="ECO:0000256" key="1">
    <source>
        <dbReference type="ARBA" id="ARBA00022801"/>
    </source>
</evidence>
<dbReference type="InterPro" id="IPR003801">
    <property type="entry name" value="GTP_cyclohydrolase_FolE2/MptA"/>
</dbReference>
<dbReference type="GO" id="GO:0003934">
    <property type="term" value="F:GTP cyclohydrolase I activity"/>
    <property type="evidence" value="ECO:0007669"/>
    <property type="project" value="UniProtKB-EC"/>
</dbReference>
<protein>
    <recommendedName>
        <fullName evidence="2">GTP cyclohydrolase FolE2</fullName>
        <ecNumber evidence="2">3.5.4.16</ecNumber>
    </recommendedName>
</protein>
<dbReference type="HAMAP" id="MF_01527_B">
    <property type="entry name" value="GTP_cyclohydrol_B"/>
    <property type="match status" value="1"/>
</dbReference>
<proteinExistence type="inferred from homology"/>
<keyword evidence="4" id="KW-1185">Reference proteome</keyword>
<evidence type="ECO:0000313" key="3">
    <source>
        <dbReference type="EMBL" id="MEL0612033.1"/>
    </source>
</evidence>
<dbReference type="InterPro" id="IPR022838">
    <property type="entry name" value="GTP_cyclohydrolase_FolE2"/>
</dbReference>
<evidence type="ECO:0000256" key="2">
    <source>
        <dbReference type="HAMAP-Rule" id="MF_01527"/>
    </source>
</evidence>
<comment type="pathway">
    <text evidence="2">Cofactor biosynthesis; 7,8-dihydroneopterin triphosphate biosynthesis; 7,8-dihydroneopterin triphosphate from GTP: step 1/1.</text>
</comment>
<reference evidence="3 4" key="1">
    <citation type="submission" date="2024-02" db="EMBL/GenBank/DDBJ databases">
        <title>Bacteria isolated from the canopy kelp, Nereocystis luetkeana.</title>
        <authorList>
            <person name="Pfister C.A."/>
            <person name="Younker I.T."/>
            <person name="Light S.H."/>
        </authorList>
    </citation>
    <scope>NUCLEOTIDE SEQUENCE [LARGE SCALE GENOMIC DNA]</scope>
    <source>
        <strain evidence="3 4">TI.4.07</strain>
    </source>
</reference>
<organism evidence="3 4">
    <name type="scientific">Marinomonas arenicola</name>
    <dbReference type="NCBI Taxonomy" id="569601"/>
    <lineage>
        <taxon>Bacteria</taxon>
        <taxon>Pseudomonadati</taxon>
        <taxon>Pseudomonadota</taxon>
        <taxon>Gammaproteobacteria</taxon>
        <taxon>Oceanospirillales</taxon>
        <taxon>Oceanospirillaceae</taxon>
        <taxon>Marinomonas</taxon>
    </lineage>
</organism>
<dbReference type="Pfam" id="PF02649">
    <property type="entry name" value="GCHY-1"/>
    <property type="match status" value="1"/>
</dbReference>
<name>A0ABU9G0P2_9GAMM</name>
<keyword evidence="1 2" id="KW-0378">Hydrolase</keyword>